<dbReference type="STRING" id="1460663.A0A177CFY7"/>
<dbReference type="InParanoid" id="A0A177CFY7"/>
<evidence type="ECO:0000256" key="7">
    <source>
        <dbReference type="SAM" id="SignalP"/>
    </source>
</evidence>
<feature type="transmembrane region" description="Helical" evidence="6">
    <location>
        <begin position="243"/>
        <end position="267"/>
    </location>
</feature>
<dbReference type="Proteomes" id="UP000077069">
    <property type="component" value="Unassembled WGS sequence"/>
</dbReference>
<keyword evidence="4 6" id="KW-0472">Membrane</keyword>
<feature type="compositionally biased region" description="Polar residues" evidence="5">
    <location>
        <begin position="215"/>
        <end position="235"/>
    </location>
</feature>
<name>A0A177CFY7_9PLEO</name>
<dbReference type="OrthoDB" id="5215637at2759"/>
<feature type="region of interest" description="Disordered" evidence="5">
    <location>
        <begin position="426"/>
        <end position="462"/>
    </location>
</feature>
<feature type="chain" id="PRO_5008058107" description="Mid2 domain-containing protein" evidence="7">
    <location>
        <begin position="23"/>
        <end position="462"/>
    </location>
</feature>
<evidence type="ECO:0000256" key="4">
    <source>
        <dbReference type="ARBA" id="ARBA00023136"/>
    </source>
</evidence>
<reference evidence="8 9" key="1">
    <citation type="submission" date="2016-05" db="EMBL/GenBank/DDBJ databases">
        <title>Comparative analysis of secretome profiles of manganese(II)-oxidizing ascomycete fungi.</title>
        <authorList>
            <consortium name="DOE Joint Genome Institute"/>
            <person name="Zeiner C.A."/>
            <person name="Purvine S.O."/>
            <person name="Zink E.M."/>
            <person name="Wu S."/>
            <person name="Pasa-Tolic L."/>
            <person name="Chaput D.L."/>
            <person name="Haridas S."/>
            <person name="Grigoriev I.V."/>
            <person name="Santelli C.M."/>
            <person name="Hansel C.M."/>
        </authorList>
    </citation>
    <scope>NUCLEOTIDE SEQUENCE [LARGE SCALE GENOMIC DNA]</scope>
    <source>
        <strain evidence="8 9">AP3s5-JAC2a</strain>
    </source>
</reference>
<evidence type="ECO:0000256" key="2">
    <source>
        <dbReference type="ARBA" id="ARBA00022692"/>
    </source>
</evidence>
<keyword evidence="3 6" id="KW-1133">Transmembrane helix</keyword>
<dbReference type="GeneID" id="28770732"/>
<evidence type="ECO:0000256" key="6">
    <source>
        <dbReference type="SAM" id="Phobius"/>
    </source>
</evidence>
<feature type="region of interest" description="Disordered" evidence="5">
    <location>
        <begin position="365"/>
        <end position="408"/>
    </location>
</feature>
<protein>
    <recommendedName>
        <fullName evidence="10">Mid2 domain-containing protein</fullName>
    </recommendedName>
</protein>
<dbReference type="PANTHER" id="PTHR15549">
    <property type="entry name" value="PAIRED IMMUNOGLOBULIN-LIKE TYPE 2 RECEPTOR"/>
    <property type="match status" value="1"/>
</dbReference>
<feature type="region of interest" description="Disordered" evidence="5">
    <location>
        <begin position="154"/>
        <end position="237"/>
    </location>
</feature>
<organism evidence="8 9">
    <name type="scientific">Paraphaeosphaeria sporulosa</name>
    <dbReference type="NCBI Taxonomy" id="1460663"/>
    <lineage>
        <taxon>Eukaryota</taxon>
        <taxon>Fungi</taxon>
        <taxon>Dikarya</taxon>
        <taxon>Ascomycota</taxon>
        <taxon>Pezizomycotina</taxon>
        <taxon>Dothideomycetes</taxon>
        <taxon>Pleosporomycetidae</taxon>
        <taxon>Pleosporales</taxon>
        <taxon>Massarineae</taxon>
        <taxon>Didymosphaeriaceae</taxon>
        <taxon>Paraphaeosphaeria</taxon>
    </lineage>
</organism>
<evidence type="ECO:0008006" key="10">
    <source>
        <dbReference type="Google" id="ProtNLM"/>
    </source>
</evidence>
<dbReference type="RefSeq" id="XP_018036237.1">
    <property type="nucleotide sequence ID" value="XM_018187246.1"/>
</dbReference>
<evidence type="ECO:0000313" key="8">
    <source>
        <dbReference type="EMBL" id="OAG05872.1"/>
    </source>
</evidence>
<evidence type="ECO:0000256" key="5">
    <source>
        <dbReference type="SAM" id="MobiDB-lite"/>
    </source>
</evidence>
<dbReference type="EMBL" id="KV441552">
    <property type="protein sequence ID" value="OAG05872.1"/>
    <property type="molecule type" value="Genomic_DNA"/>
</dbReference>
<dbReference type="GO" id="GO:0071944">
    <property type="term" value="C:cell periphery"/>
    <property type="evidence" value="ECO:0007669"/>
    <property type="project" value="UniProtKB-ARBA"/>
</dbReference>
<comment type="subcellular location">
    <subcellularLocation>
        <location evidence="1">Membrane</location>
        <topology evidence="1">Single-pass membrane protein</topology>
    </subcellularLocation>
</comment>
<keyword evidence="2 6" id="KW-0812">Transmembrane</keyword>
<feature type="compositionally biased region" description="Polar residues" evidence="5">
    <location>
        <begin position="388"/>
        <end position="398"/>
    </location>
</feature>
<feature type="compositionally biased region" description="Low complexity" evidence="5">
    <location>
        <begin position="161"/>
        <end position="214"/>
    </location>
</feature>
<evidence type="ECO:0000256" key="3">
    <source>
        <dbReference type="ARBA" id="ARBA00022989"/>
    </source>
</evidence>
<sequence>MAVTFYLRITAVVLAVLQTAVAQQCYYPNGSTAPDSEKPCSSADGTACCPDTWECMDNGLCYNPSEKIYGRYSCTDKDWKSSGCPSSLCTDVQQIGAEAVSQCKDHDNQWCCDANRVDVKCCQESPQPRPFFALQDPKAYGTIGGSTGSSAPNLATIMGKASGSGSSSPSSTAAPNSASATKDSQSNSDASSTAASTLTSLSTTVSTGTAGPTTIVKTVTQPASSTATGDPSPSATPEKKNNIGLIVGCAVGIPLAIALIGILFWLFRKRAHQKAQAQPYNTSSTDAFTPTPATSEFAGGAKLHKNGAPSKFASTDPGVPELAGGQGVGPERPVSMIPGKAEMDSGGGFAPGTVPLAPHLVGVGGGNGNGVGHSPQGSWGSAPPGYSPEQQQRASWAPNSDPMAGQYQAYRPGVDNVSEMAELPSVRTPPEVVELGNPSPPTATGAREYPGMAEAGAGAPRR</sequence>
<dbReference type="GO" id="GO:0016020">
    <property type="term" value="C:membrane"/>
    <property type="evidence" value="ECO:0007669"/>
    <property type="project" value="UniProtKB-SubCell"/>
</dbReference>
<keyword evidence="9" id="KW-1185">Reference proteome</keyword>
<evidence type="ECO:0000256" key="1">
    <source>
        <dbReference type="ARBA" id="ARBA00004167"/>
    </source>
</evidence>
<evidence type="ECO:0000313" key="9">
    <source>
        <dbReference type="Proteomes" id="UP000077069"/>
    </source>
</evidence>
<dbReference type="InterPro" id="IPR051694">
    <property type="entry name" value="Immunoregulatory_rcpt-like"/>
</dbReference>
<proteinExistence type="predicted"/>
<feature type="signal peptide" evidence="7">
    <location>
        <begin position="1"/>
        <end position="22"/>
    </location>
</feature>
<dbReference type="AlphaFoldDB" id="A0A177CFY7"/>
<accession>A0A177CFY7</accession>
<gene>
    <name evidence="8" type="ORF">CC84DRAFT_739315</name>
</gene>
<keyword evidence="7" id="KW-0732">Signal</keyword>